<dbReference type="PANTHER" id="PTHR37291:SF1">
    <property type="entry name" value="TYPE IV METHYL-DIRECTED RESTRICTION ENZYME ECOKMCRB SUBUNIT"/>
    <property type="match status" value="1"/>
</dbReference>
<dbReference type="Pfam" id="PF07728">
    <property type="entry name" value="AAA_5"/>
    <property type="match status" value="1"/>
</dbReference>
<dbReference type="InterPro" id="IPR052934">
    <property type="entry name" value="Methyl-DNA_Rec/Restrict_Enz"/>
</dbReference>
<reference evidence="2 3" key="1">
    <citation type="submission" date="2019-07" db="EMBL/GenBank/DDBJ databases">
        <title>Whole genome shotgun sequence of Cellulomonas aerilata NBRC 106308.</title>
        <authorList>
            <person name="Hosoyama A."/>
            <person name="Uohara A."/>
            <person name="Ohji S."/>
            <person name="Ichikawa N."/>
        </authorList>
    </citation>
    <scope>NUCLEOTIDE SEQUENCE [LARGE SCALE GENOMIC DNA]</scope>
    <source>
        <strain evidence="2 3">NBRC 106308</strain>
    </source>
</reference>
<proteinExistence type="predicted"/>
<dbReference type="GO" id="GO:0016887">
    <property type="term" value="F:ATP hydrolysis activity"/>
    <property type="evidence" value="ECO:0007669"/>
    <property type="project" value="InterPro"/>
</dbReference>
<accession>A0A512DCZ6</accession>
<dbReference type="InterPro" id="IPR027417">
    <property type="entry name" value="P-loop_NTPase"/>
</dbReference>
<dbReference type="SUPFAM" id="SSF52540">
    <property type="entry name" value="P-loop containing nucleoside triphosphate hydrolases"/>
    <property type="match status" value="1"/>
</dbReference>
<dbReference type="Proteomes" id="UP000321181">
    <property type="component" value="Unassembled WGS sequence"/>
</dbReference>
<dbReference type="PANTHER" id="PTHR37291">
    <property type="entry name" value="5-METHYLCYTOSINE-SPECIFIC RESTRICTION ENZYME B"/>
    <property type="match status" value="1"/>
</dbReference>
<dbReference type="OrthoDB" id="9781481at2"/>
<dbReference type="SMART" id="SM00382">
    <property type="entry name" value="AAA"/>
    <property type="match status" value="1"/>
</dbReference>
<keyword evidence="3" id="KW-1185">Reference proteome</keyword>
<dbReference type="EMBL" id="BJYY01000013">
    <property type="protein sequence ID" value="GEO34345.1"/>
    <property type="molecule type" value="Genomic_DNA"/>
</dbReference>
<feature type="domain" description="AAA+ ATPase" evidence="1">
    <location>
        <begin position="262"/>
        <end position="452"/>
    </location>
</feature>
<evidence type="ECO:0000259" key="1">
    <source>
        <dbReference type="SMART" id="SM00382"/>
    </source>
</evidence>
<dbReference type="AlphaFoldDB" id="A0A512DCZ6"/>
<dbReference type="RefSeq" id="WP_146903682.1">
    <property type="nucleotide sequence ID" value="NZ_BAAARM010000003.1"/>
</dbReference>
<sequence>MPRASTVAVETAIRHCRALQLRTEQGAAFDALLAAYRLRRRGLPAEISTATDVVVEMFGLLPDRPEQGRCYLFRDMWGPLEGAGRSSAWNIATRQERMATKLFNEFDRPHGVRANDFRGGPRADAAVIMGSFLREANRPDRRPSWSALAAVLLRNTSVEDEAAARDALRDYLGRLDGGAVVPLSEAELDAFTTREPLGVPLLAGAPAEEFAPDKLPASLLPGVGAVQPMQVTEAVAGTSYDVVGDVVVDSRVERMLETAVRTYRAVLLVGPPGSGKNTLLKRLIARAQDNPGLLGLSAPPRLPLTRTPDESWTSFELIGGHAPTADGLRYGSGAVLDAIEADRWLLLDETNRADMDKIFGALLTWLSMDPVELGTLGPGNPTRVTLGWNIESQASTVEPAEGLAVEAGQAAEVSFNAGTDWRLLGTYNPQDAQRVFRFGVALSRRFAIVPVPPLNPDQFVTLLERQEDGAAAPVPTGLLQRVAALYRAHFEDPATQLGPAVFLRMIEYVLSSHWPSAAVGEREPAAEVEVPPIGDEALDLEPRADEQAAASAQTSSASDGQLLDELLAEAYLVRVGKYLSTYDTETIELLGQKVTEGSPAALSPRQWAWVVEHRVYLG</sequence>
<dbReference type="InterPro" id="IPR011704">
    <property type="entry name" value="ATPase_dyneun-rel_AAA"/>
</dbReference>
<dbReference type="InterPro" id="IPR003593">
    <property type="entry name" value="AAA+_ATPase"/>
</dbReference>
<organism evidence="2 3">
    <name type="scientific">Cellulomonas aerilata</name>
    <dbReference type="NCBI Taxonomy" id="515326"/>
    <lineage>
        <taxon>Bacteria</taxon>
        <taxon>Bacillati</taxon>
        <taxon>Actinomycetota</taxon>
        <taxon>Actinomycetes</taxon>
        <taxon>Micrococcales</taxon>
        <taxon>Cellulomonadaceae</taxon>
        <taxon>Cellulomonas</taxon>
    </lineage>
</organism>
<evidence type="ECO:0000313" key="3">
    <source>
        <dbReference type="Proteomes" id="UP000321181"/>
    </source>
</evidence>
<name>A0A512DCZ6_9CELL</name>
<protein>
    <recommendedName>
        <fullName evidence="1">AAA+ ATPase domain-containing protein</fullName>
    </recommendedName>
</protein>
<evidence type="ECO:0000313" key="2">
    <source>
        <dbReference type="EMBL" id="GEO34345.1"/>
    </source>
</evidence>
<dbReference type="Gene3D" id="3.40.50.300">
    <property type="entry name" value="P-loop containing nucleotide triphosphate hydrolases"/>
    <property type="match status" value="1"/>
</dbReference>
<comment type="caution">
    <text evidence="2">The sequence shown here is derived from an EMBL/GenBank/DDBJ whole genome shotgun (WGS) entry which is preliminary data.</text>
</comment>
<gene>
    <name evidence="2" type="ORF">CAE01nite_20700</name>
</gene>
<dbReference type="GO" id="GO:0005524">
    <property type="term" value="F:ATP binding"/>
    <property type="evidence" value="ECO:0007669"/>
    <property type="project" value="InterPro"/>
</dbReference>